<dbReference type="Pfam" id="PF00665">
    <property type="entry name" value="rve"/>
    <property type="match status" value="1"/>
</dbReference>
<dbReference type="AlphaFoldDB" id="A0A2W4W9W1"/>
<dbReference type="InterPro" id="IPR001584">
    <property type="entry name" value="Integrase_cat-core"/>
</dbReference>
<feature type="non-terminal residue" evidence="2">
    <location>
        <position position="128"/>
    </location>
</feature>
<dbReference type="Proteomes" id="UP000249081">
    <property type="component" value="Unassembled WGS sequence"/>
</dbReference>
<organism evidence="2 3">
    <name type="scientific">Shackletoniella antarctica</name>
    <dbReference type="NCBI Taxonomy" id="268115"/>
    <lineage>
        <taxon>Bacteria</taxon>
        <taxon>Bacillati</taxon>
        <taxon>Cyanobacteriota</taxon>
        <taxon>Cyanophyceae</taxon>
        <taxon>Oculatellales</taxon>
        <taxon>Oculatellaceae</taxon>
        <taxon>Shackletoniella</taxon>
    </lineage>
</organism>
<comment type="caution">
    <text evidence="2">The sequence shown here is derived from an EMBL/GenBank/DDBJ whole genome shotgun (WGS) entry which is preliminary data.</text>
</comment>
<feature type="domain" description="Integrase catalytic" evidence="1">
    <location>
        <begin position="1"/>
        <end position="128"/>
    </location>
</feature>
<dbReference type="PANTHER" id="PTHR46889:SF4">
    <property type="entry name" value="TRANSPOSASE INSO FOR INSERTION SEQUENCE ELEMENT IS911B-RELATED"/>
    <property type="match status" value="1"/>
</dbReference>
<evidence type="ECO:0000313" key="3">
    <source>
        <dbReference type="Proteomes" id="UP000249081"/>
    </source>
</evidence>
<dbReference type="GO" id="GO:0003676">
    <property type="term" value="F:nucleic acid binding"/>
    <property type="evidence" value="ECO:0007669"/>
    <property type="project" value="InterPro"/>
</dbReference>
<evidence type="ECO:0000259" key="1">
    <source>
        <dbReference type="PROSITE" id="PS50994"/>
    </source>
</evidence>
<reference evidence="3" key="1">
    <citation type="submission" date="2018-04" db="EMBL/GenBank/DDBJ databases">
        <authorList>
            <person name="Cornet L."/>
        </authorList>
    </citation>
    <scope>NUCLEOTIDE SEQUENCE [LARGE SCALE GENOMIC DNA]</scope>
</reference>
<dbReference type="Gene3D" id="3.30.420.10">
    <property type="entry name" value="Ribonuclease H-like superfamily/Ribonuclease H"/>
    <property type="match status" value="1"/>
</dbReference>
<dbReference type="SUPFAM" id="SSF53098">
    <property type="entry name" value="Ribonuclease H-like"/>
    <property type="match status" value="1"/>
</dbReference>
<dbReference type="EMBL" id="QBMN01000059">
    <property type="protein sequence ID" value="PZO41804.1"/>
    <property type="molecule type" value="Genomic_DNA"/>
</dbReference>
<dbReference type="PROSITE" id="PS50994">
    <property type="entry name" value="INTEGRASE"/>
    <property type="match status" value="1"/>
</dbReference>
<dbReference type="InterPro" id="IPR012337">
    <property type="entry name" value="RNaseH-like_sf"/>
</dbReference>
<accession>A0A2W4W9W1</accession>
<dbReference type="GO" id="GO:0015074">
    <property type="term" value="P:DNA integration"/>
    <property type="evidence" value="ECO:0007669"/>
    <property type="project" value="InterPro"/>
</dbReference>
<gene>
    <name evidence="2" type="ORF">DCF17_10225</name>
</gene>
<proteinExistence type="predicted"/>
<dbReference type="InterPro" id="IPR050900">
    <property type="entry name" value="Transposase_IS3/IS150/IS904"/>
</dbReference>
<dbReference type="InterPro" id="IPR036397">
    <property type="entry name" value="RNaseH_sf"/>
</dbReference>
<dbReference type="PANTHER" id="PTHR46889">
    <property type="entry name" value="TRANSPOSASE INSF FOR INSERTION SEQUENCE IS3B-RELATED"/>
    <property type="match status" value="1"/>
</dbReference>
<name>A0A2W4W9W1_9CYAN</name>
<evidence type="ECO:0000313" key="2">
    <source>
        <dbReference type="EMBL" id="PZO41804.1"/>
    </source>
</evidence>
<protein>
    <submittedName>
        <fullName evidence="2">IS3 family transposase</fullName>
    </submittedName>
</protein>
<reference evidence="2 3" key="2">
    <citation type="submission" date="2018-06" db="EMBL/GenBank/DDBJ databases">
        <title>Metagenomic assembly of (sub)arctic Cyanobacteria and their associated microbiome from non-axenic cultures.</title>
        <authorList>
            <person name="Baurain D."/>
        </authorList>
    </citation>
    <scope>NUCLEOTIDE SEQUENCE [LARGE SCALE GENOMIC DNA]</scope>
    <source>
        <strain evidence="2">ULC041bin1</strain>
    </source>
</reference>
<sequence>MDVLSAVILDVFSRYVVGWMVAQRESGALAERLIRLTCQKQAIERGQLTLHADRGTSMTSKTSKTVAFLLFDLGATKSHSRPYVSNDNPFSEAQFKTLKYQPTFPKQFGCIEDARAFCQHFFAWYNQV</sequence>